<evidence type="ECO:0000313" key="1">
    <source>
        <dbReference type="EMBL" id="NNV56213.1"/>
    </source>
</evidence>
<dbReference type="RefSeq" id="WP_171608158.1">
    <property type="nucleotide sequence ID" value="NZ_WHPF01000008.1"/>
</dbReference>
<evidence type="ECO:0000313" key="2">
    <source>
        <dbReference type="Proteomes" id="UP000598971"/>
    </source>
</evidence>
<sequence length="180" mass="19951">METQLPDIVIAGLYKNSLVLIEDTTAPVNRQQVTNKKEKQAPAASTPSKKWFFGDNNNHITIVINDASALYINDTWLATLGKLLSACKLNIGAVAIVNMHQNPASFSQIKEQLAPQKVFLFSVSAKDLQLPFVIPDYQVYNHAGCTFMAAQANTLSEATDDATKAEKRKLWDKLKIIFNI</sequence>
<name>A0A8J8FFX8_9BACT</name>
<reference evidence="1" key="1">
    <citation type="submission" date="2019-10" db="EMBL/GenBank/DDBJ databases">
        <title>Draft genome sequence of Panacibacter sp. KCS-6.</title>
        <authorList>
            <person name="Yim K.J."/>
        </authorList>
    </citation>
    <scope>NUCLEOTIDE SEQUENCE</scope>
    <source>
        <strain evidence="1">KCS-6</strain>
    </source>
</reference>
<dbReference type="AlphaFoldDB" id="A0A8J8FFX8"/>
<protein>
    <submittedName>
        <fullName evidence="1">Uncharacterized protein</fullName>
    </submittedName>
</protein>
<gene>
    <name evidence="1" type="ORF">GD597_12140</name>
</gene>
<accession>A0A8J8FFX8</accession>
<keyword evidence="2" id="KW-1185">Reference proteome</keyword>
<comment type="caution">
    <text evidence="1">The sequence shown here is derived from an EMBL/GenBank/DDBJ whole genome shotgun (WGS) entry which is preliminary data.</text>
</comment>
<dbReference type="EMBL" id="WHPF01000008">
    <property type="protein sequence ID" value="NNV56213.1"/>
    <property type="molecule type" value="Genomic_DNA"/>
</dbReference>
<proteinExistence type="predicted"/>
<organism evidence="1 2">
    <name type="scientific">Limnovirga soli</name>
    <dbReference type="NCBI Taxonomy" id="2656915"/>
    <lineage>
        <taxon>Bacteria</taxon>
        <taxon>Pseudomonadati</taxon>
        <taxon>Bacteroidota</taxon>
        <taxon>Chitinophagia</taxon>
        <taxon>Chitinophagales</taxon>
        <taxon>Chitinophagaceae</taxon>
        <taxon>Limnovirga</taxon>
    </lineage>
</organism>
<dbReference type="Proteomes" id="UP000598971">
    <property type="component" value="Unassembled WGS sequence"/>
</dbReference>